<evidence type="ECO:0000256" key="1">
    <source>
        <dbReference type="ARBA" id="ARBA00022723"/>
    </source>
</evidence>
<keyword evidence="2" id="KW-0255">Endonuclease</keyword>
<dbReference type="InterPro" id="IPR006086">
    <property type="entry name" value="XPG-I_dom"/>
</dbReference>
<accession>A0A8H5LVN2</accession>
<dbReference type="InterPro" id="IPR008918">
    <property type="entry name" value="HhH2"/>
</dbReference>
<dbReference type="GO" id="GO:0006281">
    <property type="term" value="P:DNA repair"/>
    <property type="evidence" value="ECO:0007669"/>
    <property type="project" value="UniProtKB-ARBA"/>
</dbReference>
<evidence type="ECO:0000256" key="3">
    <source>
        <dbReference type="ARBA" id="ARBA00022842"/>
    </source>
</evidence>
<dbReference type="SUPFAM" id="SSF88723">
    <property type="entry name" value="PIN domain-like"/>
    <property type="match status" value="1"/>
</dbReference>
<dbReference type="SMART" id="SM00279">
    <property type="entry name" value="HhH2"/>
    <property type="match status" value="1"/>
</dbReference>
<dbReference type="AlphaFoldDB" id="A0A8H5LVN2"/>
<sequence>MSFIPFSTQPDPSPNSTSDGSGASGTGTDGVTRRAGARVGVVASGSEQEQEQVKAEYDMSRKRHKLTLEEGEVWDRITGFGAAEAAAATSPALHSESLDKVEVEIREPVPQSEEAPIPSAPTPVLRTPEEEVLISLTEKSSLMSESYKRSAQAPTTQPYNECKEILAAIGVPCVEATGAYEAEAVASSLVLNGHADYVASEDTDVLVYEAPLIRNITNRNAPLVVVSGAEVRDVLQLTRDMYIDFALLLGTDFSQRIKNVGPARALKFIRAHRCIEKIVEEERKFSPRIPKEDYMMQVVAGRAVFGTLPPITKEILDGMMKRQVQGGDEDVKVRFVMEKYGLSSVLEWNWEEGLEGNYFGGESGGGGGYFGDNPSSGGNW</sequence>
<dbReference type="SMART" id="SM00484">
    <property type="entry name" value="XPGI"/>
    <property type="match status" value="1"/>
</dbReference>
<evidence type="ECO:0000256" key="2">
    <source>
        <dbReference type="ARBA" id="ARBA00022759"/>
    </source>
</evidence>
<feature type="region of interest" description="Disordered" evidence="4">
    <location>
        <begin position="1"/>
        <end position="59"/>
    </location>
</feature>
<keyword evidence="3" id="KW-0460">Magnesium</keyword>
<dbReference type="OrthoDB" id="31113at2759"/>
<evidence type="ECO:0000313" key="6">
    <source>
        <dbReference type="EMBL" id="KAF5371720.1"/>
    </source>
</evidence>
<keyword evidence="7" id="KW-1185">Reference proteome</keyword>
<dbReference type="Gene3D" id="1.10.150.20">
    <property type="entry name" value="5' to 3' exonuclease, C-terminal subdomain"/>
    <property type="match status" value="1"/>
</dbReference>
<comment type="caution">
    <text evidence="6">The sequence shown here is derived from an EMBL/GenBank/DDBJ whole genome shotgun (WGS) entry which is preliminary data.</text>
</comment>
<reference evidence="6 7" key="1">
    <citation type="journal article" date="2020" name="ISME J.">
        <title>Uncovering the hidden diversity of litter-decomposition mechanisms in mushroom-forming fungi.</title>
        <authorList>
            <person name="Floudas D."/>
            <person name="Bentzer J."/>
            <person name="Ahren D."/>
            <person name="Johansson T."/>
            <person name="Persson P."/>
            <person name="Tunlid A."/>
        </authorList>
    </citation>
    <scope>NUCLEOTIDE SEQUENCE [LARGE SCALE GENOMIC DNA]</scope>
    <source>
        <strain evidence="6 7">CBS 291.85</strain>
    </source>
</reference>
<dbReference type="Gene3D" id="3.40.50.1010">
    <property type="entry name" value="5'-nuclease"/>
    <property type="match status" value="1"/>
</dbReference>
<dbReference type="GO" id="GO:0008409">
    <property type="term" value="F:5'-3' exonuclease activity"/>
    <property type="evidence" value="ECO:0007669"/>
    <property type="project" value="TreeGrafter"/>
</dbReference>
<dbReference type="SUPFAM" id="SSF47807">
    <property type="entry name" value="5' to 3' exonuclease, C-terminal subdomain"/>
    <property type="match status" value="1"/>
</dbReference>
<keyword evidence="2" id="KW-0378">Hydrolase</keyword>
<dbReference type="EMBL" id="JAACJM010000007">
    <property type="protein sequence ID" value="KAF5371720.1"/>
    <property type="molecule type" value="Genomic_DNA"/>
</dbReference>
<keyword evidence="2" id="KW-0540">Nuclease</keyword>
<dbReference type="GO" id="GO:0003677">
    <property type="term" value="F:DNA binding"/>
    <property type="evidence" value="ECO:0007669"/>
    <property type="project" value="InterPro"/>
</dbReference>
<dbReference type="GO" id="GO:0046872">
    <property type="term" value="F:metal ion binding"/>
    <property type="evidence" value="ECO:0007669"/>
    <property type="project" value="UniProtKB-KW"/>
</dbReference>
<dbReference type="GO" id="GO:0005634">
    <property type="term" value="C:nucleus"/>
    <property type="evidence" value="ECO:0007669"/>
    <property type="project" value="TreeGrafter"/>
</dbReference>
<name>A0A8H5LVN2_9AGAR</name>
<dbReference type="GO" id="GO:0017108">
    <property type="term" value="F:5'-flap endonuclease activity"/>
    <property type="evidence" value="ECO:0007669"/>
    <property type="project" value="TreeGrafter"/>
</dbReference>
<dbReference type="PANTHER" id="PTHR11081">
    <property type="entry name" value="FLAP ENDONUCLEASE FAMILY MEMBER"/>
    <property type="match status" value="1"/>
</dbReference>
<organism evidence="6 7">
    <name type="scientific">Tetrapyrgos nigripes</name>
    <dbReference type="NCBI Taxonomy" id="182062"/>
    <lineage>
        <taxon>Eukaryota</taxon>
        <taxon>Fungi</taxon>
        <taxon>Dikarya</taxon>
        <taxon>Basidiomycota</taxon>
        <taxon>Agaricomycotina</taxon>
        <taxon>Agaricomycetes</taxon>
        <taxon>Agaricomycetidae</taxon>
        <taxon>Agaricales</taxon>
        <taxon>Marasmiineae</taxon>
        <taxon>Marasmiaceae</taxon>
        <taxon>Tetrapyrgos</taxon>
    </lineage>
</organism>
<dbReference type="GO" id="GO:0005737">
    <property type="term" value="C:cytoplasm"/>
    <property type="evidence" value="ECO:0007669"/>
    <property type="project" value="TreeGrafter"/>
</dbReference>
<keyword evidence="1" id="KW-0479">Metal-binding</keyword>
<dbReference type="InterPro" id="IPR036279">
    <property type="entry name" value="5-3_exonuclease_C_sf"/>
</dbReference>
<dbReference type="InterPro" id="IPR006084">
    <property type="entry name" value="XPG/Rad2"/>
</dbReference>
<evidence type="ECO:0000256" key="4">
    <source>
        <dbReference type="SAM" id="MobiDB-lite"/>
    </source>
</evidence>
<protein>
    <recommendedName>
        <fullName evidence="5">XPG-I domain-containing protein</fullName>
    </recommendedName>
</protein>
<dbReference type="PRINTS" id="PR00853">
    <property type="entry name" value="XPGRADSUPER"/>
</dbReference>
<evidence type="ECO:0000259" key="5">
    <source>
        <dbReference type="SMART" id="SM00484"/>
    </source>
</evidence>
<evidence type="ECO:0000313" key="7">
    <source>
        <dbReference type="Proteomes" id="UP000559256"/>
    </source>
</evidence>
<proteinExistence type="predicted"/>
<gene>
    <name evidence="6" type="ORF">D9758_003406</name>
</gene>
<dbReference type="InterPro" id="IPR029060">
    <property type="entry name" value="PIN-like_dom_sf"/>
</dbReference>
<dbReference type="Proteomes" id="UP000559256">
    <property type="component" value="Unassembled WGS sequence"/>
</dbReference>
<feature type="domain" description="XPG-I" evidence="5">
    <location>
        <begin position="167"/>
        <end position="240"/>
    </location>
</feature>
<feature type="compositionally biased region" description="Low complexity" evidence="4">
    <location>
        <begin position="29"/>
        <end position="46"/>
    </location>
</feature>
<dbReference type="PANTHER" id="PTHR11081:SF9">
    <property type="entry name" value="FLAP ENDONUCLEASE 1"/>
    <property type="match status" value="1"/>
</dbReference>
<dbReference type="Pfam" id="PF00867">
    <property type="entry name" value="XPG_I"/>
    <property type="match status" value="1"/>
</dbReference>
<feature type="compositionally biased region" description="Polar residues" evidence="4">
    <location>
        <begin position="1"/>
        <end position="10"/>
    </location>
</feature>